<evidence type="ECO:0000256" key="3">
    <source>
        <dbReference type="ARBA" id="ARBA00022840"/>
    </source>
</evidence>
<dbReference type="InterPro" id="IPR006555">
    <property type="entry name" value="ATP-dep_Helicase_C"/>
</dbReference>
<dbReference type="PROSITE" id="PS51193">
    <property type="entry name" value="HELICASE_ATP_BIND_2"/>
    <property type="match status" value="1"/>
</dbReference>
<evidence type="ECO:0000256" key="1">
    <source>
        <dbReference type="ARBA" id="ARBA00022741"/>
    </source>
</evidence>
<evidence type="ECO:0000259" key="4">
    <source>
        <dbReference type="PROSITE" id="PS51193"/>
    </source>
</evidence>
<evidence type="ECO:0000313" key="5">
    <source>
        <dbReference type="EMBL" id="CAB4834099.1"/>
    </source>
</evidence>
<accession>A0A6J7AQ23</accession>
<dbReference type="SMART" id="SM00487">
    <property type="entry name" value="DEXDc"/>
    <property type="match status" value="1"/>
</dbReference>
<protein>
    <submittedName>
        <fullName evidence="5">Unannotated protein</fullName>
    </submittedName>
</protein>
<dbReference type="GO" id="GO:0003678">
    <property type="term" value="F:DNA helicase activity"/>
    <property type="evidence" value="ECO:0007669"/>
    <property type="project" value="TreeGrafter"/>
</dbReference>
<dbReference type="AlphaFoldDB" id="A0A6J7AQ23"/>
<dbReference type="GO" id="GO:0005524">
    <property type="term" value="F:ATP binding"/>
    <property type="evidence" value="ECO:0007669"/>
    <property type="project" value="UniProtKB-KW"/>
</dbReference>
<dbReference type="Gene3D" id="3.40.50.300">
    <property type="entry name" value="P-loop containing nucleotide triphosphate hydrolases"/>
    <property type="match status" value="2"/>
</dbReference>
<feature type="domain" description="Helicase ATP-binding" evidence="4">
    <location>
        <begin position="17"/>
        <end position="306"/>
    </location>
</feature>
<dbReference type="GO" id="GO:0003676">
    <property type="term" value="F:nucleic acid binding"/>
    <property type="evidence" value="ECO:0007669"/>
    <property type="project" value="InterPro"/>
</dbReference>
<name>A0A6J7AQ23_9ZZZZ</name>
<dbReference type="SMART" id="SM00491">
    <property type="entry name" value="HELICc2"/>
    <property type="match status" value="1"/>
</dbReference>
<dbReference type="InterPro" id="IPR027417">
    <property type="entry name" value="P-loop_NTPase"/>
</dbReference>
<dbReference type="InterPro" id="IPR045028">
    <property type="entry name" value="DinG/Rad3-like"/>
</dbReference>
<dbReference type="PANTHER" id="PTHR11472:SF34">
    <property type="entry name" value="REGULATOR OF TELOMERE ELONGATION HELICASE 1"/>
    <property type="match status" value="1"/>
</dbReference>
<gene>
    <name evidence="5" type="ORF">UFOPK3204_01398</name>
</gene>
<dbReference type="InterPro" id="IPR014013">
    <property type="entry name" value="Helic_SF1/SF2_ATP-bd_DinG/Rad3"/>
</dbReference>
<keyword evidence="3" id="KW-0067">ATP-binding</keyword>
<dbReference type="InterPro" id="IPR014001">
    <property type="entry name" value="Helicase_ATP-bd"/>
</dbReference>
<dbReference type="SUPFAM" id="SSF52540">
    <property type="entry name" value="P-loop containing nucleoside triphosphate hydrolases"/>
    <property type="match status" value="1"/>
</dbReference>
<reference evidence="5" key="1">
    <citation type="submission" date="2020-05" db="EMBL/GenBank/DDBJ databases">
        <authorList>
            <person name="Chiriac C."/>
            <person name="Salcher M."/>
            <person name="Ghai R."/>
            <person name="Kavagutti S V."/>
        </authorList>
    </citation>
    <scope>NUCLEOTIDE SEQUENCE</scope>
</reference>
<dbReference type="PANTHER" id="PTHR11472">
    <property type="entry name" value="DNA REPAIR DEAD HELICASE RAD3/XP-D SUBFAMILY MEMBER"/>
    <property type="match status" value="1"/>
</dbReference>
<evidence type="ECO:0000256" key="2">
    <source>
        <dbReference type="ARBA" id="ARBA00022801"/>
    </source>
</evidence>
<organism evidence="5">
    <name type="scientific">freshwater metagenome</name>
    <dbReference type="NCBI Taxonomy" id="449393"/>
    <lineage>
        <taxon>unclassified sequences</taxon>
        <taxon>metagenomes</taxon>
        <taxon>ecological metagenomes</taxon>
    </lineage>
</organism>
<keyword evidence="1" id="KW-0547">Nucleotide-binding</keyword>
<dbReference type="Pfam" id="PF13307">
    <property type="entry name" value="Helicase_C_2"/>
    <property type="match status" value="1"/>
</dbReference>
<dbReference type="GO" id="GO:0016818">
    <property type="term" value="F:hydrolase activity, acting on acid anhydrides, in phosphorus-containing anhydrides"/>
    <property type="evidence" value="ECO:0007669"/>
    <property type="project" value="InterPro"/>
</dbReference>
<proteinExistence type="predicted"/>
<sequence>MTDGHGGEGPAVSEALDCVVTSFGGDSRGGQRQMAEAVADTLAGGGHLIVQAGTGTGKSMGYLIPAALYAVEHEQAIVIATATLALQKQLIDHDLPLMVKALDPVLKRPVTFAVLKGRNNYVCLQKLHGAVPEDESAALFSTPKSALGEQVVTVRAWAEHTSTGDRDEYPDEIDPRVWRSISVGRRECIGETKCSFGQECFTAKRRLIAQESDIIVTNHAMLAIDALEGVPVLPEHAGVVIDEGHELVDRATSAVTGELFVAMVDKAISRSRKLLEAQSIELLQRASDGLDDCLRLTAASLAGPTRLDPIGRDLVLSLTLIRDACANAMTALNAEKDKDTDALAARQQARGALEEVHDAAGALLTAGKGDVVWLDPAENRAAVLKIAPLSVAGLLREALFSKTPVVMTSATLTVGGGFDALVTSLGLADQNVTTMDVGSPFDHAAQGILYVAADLPAPGRDGVAMEALDELAELIEAAGGRTLALFSSWRGVERAADFLRVRLDTKATPLLVQRKGDAVGALVQKFAADPASVLLGTVSLWQGVDVPGNACICVVIDRIPFPRPDDPLMAARQRAVDEAGGSGFSSIAVPKAGLLLAQGAGRLIRGMEDKGVVAVLDSRLATAGYGRALRASLPPFWYTTDRAKVVGALERLRDEAPGSG</sequence>
<keyword evidence="2" id="KW-0378">Hydrolase</keyword>
<dbReference type="GO" id="GO:0006139">
    <property type="term" value="P:nucleobase-containing compound metabolic process"/>
    <property type="evidence" value="ECO:0007669"/>
    <property type="project" value="InterPro"/>
</dbReference>
<dbReference type="EMBL" id="CAFABK010000079">
    <property type="protein sequence ID" value="CAB4834099.1"/>
    <property type="molecule type" value="Genomic_DNA"/>
</dbReference>